<feature type="compositionally biased region" description="Basic and acidic residues" evidence="10">
    <location>
        <begin position="8"/>
        <end position="28"/>
    </location>
</feature>
<evidence type="ECO:0008006" key="14">
    <source>
        <dbReference type="Google" id="ProtNLM"/>
    </source>
</evidence>
<comment type="caution">
    <text evidence="12">The sequence shown here is derived from an EMBL/GenBank/DDBJ whole genome shotgun (WGS) entry which is preliminary data.</text>
</comment>
<evidence type="ECO:0000313" key="13">
    <source>
        <dbReference type="Proteomes" id="UP001303647"/>
    </source>
</evidence>
<evidence type="ECO:0000256" key="5">
    <source>
        <dbReference type="ARBA" id="ARBA00023002"/>
    </source>
</evidence>
<keyword evidence="7 11" id="KW-0472">Membrane</keyword>
<dbReference type="GO" id="GO:0016491">
    <property type="term" value="F:oxidoreductase activity"/>
    <property type="evidence" value="ECO:0007669"/>
    <property type="project" value="UniProtKB-KW"/>
</dbReference>
<accession>A0AAN7CNW5</accession>
<sequence>MAHRKQQQRQDETHYTNVGQDDHDDRSSTEIGSLMEEEKQWGLEAAMPERVHESRTKRICAFFNSWRWLIDTTLLVAILVLLLRMQKPWFRLGAEDYQLSGDITGFSPRFSQRIVKFEPEDDYAPNNISRFFEPEVLDRWNKLMPKGIGFQRVDNPSDYRDLPTPISWYEGQTVFTTSWTHQLHCLWAVIQTYAGLKANVSLPEDHHWHMIHCFSYMRQAILCSADTALEGLETTFPDHNGGSDGWDAHHVCKDIGEVRKWMESVRAYDAQQIY</sequence>
<dbReference type="PANTHER" id="PTHR33365">
    <property type="entry name" value="YALI0B05434P"/>
    <property type="match status" value="1"/>
</dbReference>
<evidence type="ECO:0000256" key="11">
    <source>
        <dbReference type="SAM" id="Phobius"/>
    </source>
</evidence>
<dbReference type="GO" id="GO:0043386">
    <property type="term" value="P:mycotoxin biosynthetic process"/>
    <property type="evidence" value="ECO:0007669"/>
    <property type="project" value="InterPro"/>
</dbReference>
<dbReference type="InterPro" id="IPR021765">
    <property type="entry name" value="UstYa-like"/>
</dbReference>
<dbReference type="Proteomes" id="UP001303647">
    <property type="component" value="Unassembled WGS sequence"/>
</dbReference>
<reference evidence="12" key="1">
    <citation type="journal article" date="2023" name="Mol. Phylogenet. Evol.">
        <title>Genome-scale phylogeny and comparative genomics of the fungal order Sordariales.</title>
        <authorList>
            <person name="Hensen N."/>
            <person name="Bonometti L."/>
            <person name="Westerberg I."/>
            <person name="Brannstrom I.O."/>
            <person name="Guillou S."/>
            <person name="Cros-Aarteil S."/>
            <person name="Calhoun S."/>
            <person name="Haridas S."/>
            <person name="Kuo A."/>
            <person name="Mondo S."/>
            <person name="Pangilinan J."/>
            <person name="Riley R."/>
            <person name="LaButti K."/>
            <person name="Andreopoulos B."/>
            <person name="Lipzen A."/>
            <person name="Chen C."/>
            <person name="Yan M."/>
            <person name="Daum C."/>
            <person name="Ng V."/>
            <person name="Clum A."/>
            <person name="Steindorff A."/>
            <person name="Ohm R.A."/>
            <person name="Martin F."/>
            <person name="Silar P."/>
            <person name="Natvig D.O."/>
            <person name="Lalanne C."/>
            <person name="Gautier V."/>
            <person name="Ament-Velasquez S.L."/>
            <person name="Kruys A."/>
            <person name="Hutchinson M.I."/>
            <person name="Powell A.J."/>
            <person name="Barry K."/>
            <person name="Miller A.N."/>
            <person name="Grigoriev I.V."/>
            <person name="Debuchy R."/>
            <person name="Gladieux P."/>
            <person name="Hiltunen Thoren M."/>
            <person name="Johannesson H."/>
        </authorList>
    </citation>
    <scope>NUCLEOTIDE SEQUENCE</scope>
    <source>
        <strain evidence="12">CBS 359.72</strain>
    </source>
</reference>
<organism evidence="12 13">
    <name type="scientific">Corynascus novoguineensis</name>
    <dbReference type="NCBI Taxonomy" id="1126955"/>
    <lineage>
        <taxon>Eukaryota</taxon>
        <taxon>Fungi</taxon>
        <taxon>Dikarya</taxon>
        <taxon>Ascomycota</taxon>
        <taxon>Pezizomycotina</taxon>
        <taxon>Sordariomycetes</taxon>
        <taxon>Sordariomycetidae</taxon>
        <taxon>Sordariales</taxon>
        <taxon>Chaetomiaceae</taxon>
        <taxon>Corynascus</taxon>
    </lineage>
</organism>
<dbReference type="PANTHER" id="PTHR33365:SF11">
    <property type="entry name" value="TAT PATHWAY SIGNAL SEQUENCE"/>
    <property type="match status" value="1"/>
</dbReference>
<comment type="similarity">
    <text evidence="9">Belongs to the ustYa family.</text>
</comment>
<evidence type="ECO:0000256" key="9">
    <source>
        <dbReference type="ARBA" id="ARBA00035112"/>
    </source>
</evidence>
<protein>
    <recommendedName>
        <fullName evidence="14">Oxidase ustYa</fullName>
    </recommendedName>
</protein>
<gene>
    <name evidence="12" type="ORF">C7999DRAFT_43811</name>
</gene>
<evidence type="ECO:0000256" key="6">
    <source>
        <dbReference type="ARBA" id="ARBA00023026"/>
    </source>
</evidence>
<comment type="subcellular location">
    <subcellularLocation>
        <location evidence="1">Membrane</location>
        <topology evidence="1">Single-pass membrane protein</topology>
    </subcellularLocation>
</comment>
<dbReference type="EMBL" id="MU857734">
    <property type="protein sequence ID" value="KAK4244537.1"/>
    <property type="molecule type" value="Genomic_DNA"/>
</dbReference>
<evidence type="ECO:0000256" key="8">
    <source>
        <dbReference type="ARBA" id="ARBA00023180"/>
    </source>
</evidence>
<keyword evidence="8" id="KW-0325">Glycoprotein</keyword>
<keyword evidence="5" id="KW-0560">Oxidoreductase</keyword>
<name>A0AAN7CNW5_9PEZI</name>
<keyword evidence="6" id="KW-0843">Virulence</keyword>
<proteinExistence type="inferred from homology"/>
<evidence type="ECO:0000256" key="7">
    <source>
        <dbReference type="ARBA" id="ARBA00023136"/>
    </source>
</evidence>
<evidence type="ECO:0000256" key="10">
    <source>
        <dbReference type="SAM" id="MobiDB-lite"/>
    </source>
</evidence>
<comment type="pathway">
    <text evidence="2">Mycotoxin biosynthesis.</text>
</comment>
<dbReference type="GO" id="GO:0016020">
    <property type="term" value="C:membrane"/>
    <property type="evidence" value="ECO:0007669"/>
    <property type="project" value="UniProtKB-SubCell"/>
</dbReference>
<reference evidence="12" key="2">
    <citation type="submission" date="2023-05" db="EMBL/GenBank/DDBJ databases">
        <authorList>
            <consortium name="Lawrence Berkeley National Laboratory"/>
            <person name="Steindorff A."/>
            <person name="Hensen N."/>
            <person name="Bonometti L."/>
            <person name="Westerberg I."/>
            <person name="Brannstrom I.O."/>
            <person name="Guillou S."/>
            <person name="Cros-Aarteil S."/>
            <person name="Calhoun S."/>
            <person name="Haridas S."/>
            <person name="Kuo A."/>
            <person name="Mondo S."/>
            <person name="Pangilinan J."/>
            <person name="Riley R."/>
            <person name="Labutti K."/>
            <person name="Andreopoulos B."/>
            <person name="Lipzen A."/>
            <person name="Chen C."/>
            <person name="Yanf M."/>
            <person name="Daum C."/>
            <person name="Ng V."/>
            <person name="Clum A."/>
            <person name="Ohm R."/>
            <person name="Martin F."/>
            <person name="Silar P."/>
            <person name="Natvig D."/>
            <person name="Lalanne C."/>
            <person name="Gautier V."/>
            <person name="Ament-Velasquez S.L."/>
            <person name="Kruys A."/>
            <person name="Hutchinson M.I."/>
            <person name="Powell A.J."/>
            <person name="Barry K."/>
            <person name="Miller A.N."/>
            <person name="Grigoriev I.V."/>
            <person name="Debuchy R."/>
            <person name="Gladieux P."/>
            <person name="Thoren M.H."/>
            <person name="Johannesson H."/>
        </authorList>
    </citation>
    <scope>NUCLEOTIDE SEQUENCE</scope>
    <source>
        <strain evidence="12">CBS 359.72</strain>
    </source>
</reference>
<keyword evidence="4 11" id="KW-1133">Transmembrane helix</keyword>
<evidence type="ECO:0000256" key="3">
    <source>
        <dbReference type="ARBA" id="ARBA00022692"/>
    </source>
</evidence>
<evidence type="ECO:0000256" key="4">
    <source>
        <dbReference type="ARBA" id="ARBA00022989"/>
    </source>
</evidence>
<feature type="transmembrane region" description="Helical" evidence="11">
    <location>
        <begin position="65"/>
        <end position="83"/>
    </location>
</feature>
<feature type="region of interest" description="Disordered" evidence="10">
    <location>
        <begin position="1"/>
        <end position="29"/>
    </location>
</feature>
<dbReference type="AlphaFoldDB" id="A0AAN7CNW5"/>
<keyword evidence="3 11" id="KW-0812">Transmembrane</keyword>
<evidence type="ECO:0000313" key="12">
    <source>
        <dbReference type="EMBL" id="KAK4244537.1"/>
    </source>
</evidence>
<keyword evidence="13" id="KW-1185">Reference proteome</keyword>
<evidence type="ECO:0000256" key="2">
    <source>
        <dbReference type="ARBA" id="ARBA00004685"/>
    </source>
</evidence>
<dbReference type="Pfam" id="PF11807">
    <property type="entry name" value="UstYa"/>
    <property type="match status" value="1"/>
</dbReference>
<evidence type="ECO:0000256" key="1">
    <source>
        <dbReference type="ARBA" id="ARBA00004167"/>
    </source>
</evidence>